<feature type="coiled-coil region" evidence="5">
    <location>
        <begin position="62"/>
        <end position="124"/>
    </location>
</feature>
<dbReference type="InterPro" id="IPR051202">
    <property type="entry name" value="Peptidase_C40"/>
</dbReference>
<keyword evidence="4" id="KW-0788">Thiol protease</keyword>
<evidence type="ECO:0000256" key="1">
    <source>
        <dbReference type="ARBA" id="ARBA00007074"/>
    </source>
</evidence>
<accession>A0A1I2GFS5</accession>
<dbReference type="Gene3D" id="6.10.250.3150">
    <property type="match status" value="1"/>
</dbReference>
<dbReference type="STRING" id="1798228.SAMN05216574_109172"/>
<keyword evidence="5" id="KW-0175">Coiled coil</keyword>
<dbReference type="PROSITE" id="PS51935">
    <property type="entry name" value="NLPC_P60"/>
    <property type="match status" value="1"/>
</dbReference>
<evidence type="ECO:0000256" key="6">
    <source>
        <dbReference type="SAM" id="MobiDB-lite"/>
    </source>
</evidence>
<dbReference type="InterPro" id="IPR038765">
    <property type="entry name" value="Papain-like_cys_pep_sf"/>
</dbReference>
<dbReference type="SUPFAM" id="SSF54001">
    <property type="entry name" value="Cysteine proteinases"/>
    <property type="match status" value="1"/>
</dbReference>
<dbReference type="Gene3D" id="3.90.1720.10">
    <property type="entry name" value="endopeptidase domain like (from Nostoc punctiforme)"/>
    <property type="match status" value="1"/>
</dbReference>
<reference evidence="9" key="1">
    <citation type="submission" date="2016-10" db="EMBL/GenBank/DDBJ databases">
        <authorList>
            <person name="Varghese N."/>
            <person name="Submissions S."/>
        </authorList>
    </citation>
    <scope>NUCLEOTIDE SEQUENCE [LARGE SCALE GENOMIC DNA]</scope>
    <source>
        <strain evidence="9">DSM 46838</strain>
    </source>
</reference>
<proteinExistence type="inferred from homology"/>
<name>A0A1I2GFS5_9ACTN</name>
<dbReference type="AlphaFoldDB" id="A0A1I2GFS5"/>
<dbReference type="OrthoDB" id="5177647at2"/>
<dbReference type="Proteomes" id="UP000198589">
    <property type="component" value="Unassembled WGS sequence"/>
</dbReference>
<sequence length="360" mass="37008">MATPHAVPPHALDQSAAARPPAPGHVGWLRSGLLLGVTAALTFTVLPGTASADPATTTATDATQAARLVADAEHELEVVTEELNEAKVQLEEQHAAVAAAEQAAADAQLQLDSLDGQVRQLARSAYTSEGFSRLDVLLTSNSAEELIHQLGTLDAIAGHTNQQLAEVAEAAAAAEEAQAAADEAEAAAQRAVDEIAAQQEDLEAQIADFQAQYAALSVPQQEEVARAHGGTQAQAVPSGVVAPSGAAQVAVDTALAQVGDPYVWGAGGPNAFDCSGLTQYAYSAAGVSLPHSSRSQSQMGSPVSVGDLQPGDLLFYYSPTSHVAMYVGNGKMVHASTSSKPVMVVDFNSMSGFTHARRIG</sequence>
<evidence type="ECO:0000256" key="4">
    <source>
        <dbReference type="ARBA" id="ARBA00022807"/>
    </source>
</evidence>
<dbReference type="Pfam" id="PF00877">
    <property type="entry name" value="NLPC_P60"/>
    <property type="match status" value="1"/>
</dbReference>
<dbReference type="GO" id="GO:0006508">
    <property type="term" value="P:proteolysis"/>
    <property type="evidence" value="ECO:0007669"/>
    <property type="project" value="UniProtKB-KW"/>
</dbReference>
<evidence type="ECO:0000313" key="9">
    <source>
        <dbReference type="Proteomes" id="UP000198589"/>
    </source>
</evidence>
<feature type="region of interest" description="Disordered" evidence="6">
    <location>
        <begin position="1"/>
        <end position="23"/>
    </location>
</feature>
<dbReference type="GO" id="GO:0008234">
    <property type="term" value="F:cysteine-type peptidase activity"/>
    <property type="evidence" value="ECO:0007669"/>
    <property type="project" value="UniProtKB-KW"/>
</dbReference>
<keyword evidence="9" id="KW-1185">Reference proteome</keyword>
<dbReference type="PANTHER" id="PTHR47053:SF1">
    <property type="entry name" value="MUREIN DD-ENDOPEPTIDASE MEPH-RELATED"/>
    <property type="match status" value="1"/>
</dbReference>
<organism evidence="8 9">
    <name type="scientific">Blastococcus tunisiensis</name>
    <dbReference type="NCBI Taxonomy" id="1798228"/>
    <lineage>
        <taxon>Bacteria</taxon>
        <taxon>Bacillati</taxon>
        <taxon>Actinomycetota</taxon>
        <taxon>Actinomycetes</taxon>
        <taxon>Geodermatophilales</taxon>
        <taxon>Geodermatophilaceae</taxon>
        <taxon>Blastococcus</taxon>
    </lineage>
</organism>
<feature type="domain" description="NlpC/P60" evidence="7">
    <location>
        <begin position="244"/>
        <end position="360"/>
    </location>
</feature>
<dbReference type="RefSeq" id="WP_092199302.1">
    <property type="nucleotide sequence ID" value="NZ_FOND01000009.1"/>
</dbReference>
<dbReference type="InterPro" id="IPR000064">
    <property type="entry name" value="NLP_P60_dom"/>
</dbReference>
<keyword evidence="3 8" id="KW-0378">Hydrolase</keyword>
<evidence type="ECO:0000313" key="8">
    <source>
        <dbReference type="EMBL" id="SFF16445.1"/>
    </source>
</evidence>
<evidence type="ECO:0000259" key="7">
    <source>
        <dbReference type="PROSITE" id="PS51935"/>
    </source>
</evidence>
<dbReference type="PANTHER" id="PTHR47053">
    <property type="entry name" value="MUREIN DD-ENDOPEPTIDASE MEPH-RELATED"/>
    <property type="match status" value="1"/>
</dbReference>
<keyword evidence="2" id="KW-0645">Protease</keyword>
<comment type="similarity">
    <text evidence="1">Belongs to the peptidase C40 family.</text>
</comment>
<protein>
    <submittedName>
        <fullName evidence="8">Cell wall-associated hydrolase, NlpC family</fullName>
    </submittedName>
</protein>
<dbReference type="EMBL" id="FOND01000009">
    <property type="protein sequence ID" value="SFF16445.1"/>
    <property type="molecule type" value="Genomic_DNA"/>
</dbReference>
<evidence type="ECO:0000256" key="2">
    <source>
        <dbReference type="ARBA" id="ARBA00022670"/>
    </source>
</evidence>
<feature type="coiled-coil region" evidence="5">
    <location>
        <begin position="165"/>
        <end position="212"/>
    </location>
</feature>
<evidence type="ECO:0000256" key="5">
    <source>
        <dbReference type="SAM" id="Coils"/>
    </source>
</evidence>
<evidence type="ECO:0000256" key="3">
    <source>
        <dbReference type="ARBA" id="ARBA00022801"/>
    </source>
</evidence>
<gene>
    <name evidence="8" type="ORF">SAMN05216574_109172</name>
</gene>